<dbReference type="Pfam" id="PF02899">
    <property type="entry name" value="Phage_int_SAM_1"/>
    <property type="match status" value="1"/>
</dbReference>
<dbReference type="InterPro" id="IPR044068">
    <property type="entry name" value="CB"/>
</dbReference>
<dbReference type="PANTHER" id="PTHR30349:SF41">
    <property type="entry name" value="INTEGRASE_RECOMBINASE PROTEIN MJ0367-RELATED"/>
    <property type="match status" value="1"/>
</dbReference>
<dbReference type="Proteomes" id="UP001595978">
    <property type="component" value="Unassembled WGS sequence"/>
</dbReference>
<dbReference type="SUPFAM" id="SSF56349">
    <property type="entry name" value="DNA breaking-rejoining enzymes"/>
    <property type="match status" value="1"/>
</dbReference>
<evidence type="ECO:0000256" key="5">
    <source>
        <dbReference type="PROSITE-ProRule" id="PRU01248"/>
    </source>
</evidence>
<dbReference type="RefSeq" id="WP_390308670.1">
    <property type="nucleotide sequence ID" value="NZ_JBHSNQ010000014.1"/>
</dbReference>
<evidence type="ECO:0000256" key="2">
    <source>
        <dbReference type="ARBA" id="ARBA00022908"/>
    </source>
</evidence>
<evidence type="ECO:0000256" key="4">
    <source>
        <dbReference type="ARBA" id="ARBA00023172"/>
    </source>
</evidence>
<sequence length="301" mass="35217">MQNYVTPFIGYLYEEAKDPKTIASYRTTVAHFLKWKEERDGAYTIEGTHPIDIKEYTSYLKHQCKRKPATINKYIAALKVFFAFLLSRGIIKDNPMTRIKVEKLDYANGANQTKWLTKEEQDRFISYVQLEPNEFKRLRNLAIIDLMLYSGLRVNEVSSLEINDIITKDKDVQVIIREGKGNKFATVILVQKHAKNLRKWLKYRKSLEKDIHKESTRLFVSERSPFLSERGIQKTLAKYARLANMENITPHRFRHSFCKNLANAGTPIKIIRRLARHESIQTTAIYVDASKEEQVEALRKM</sequence>
<evidence type="ECO:0000313" key="9">
    <source>
        <dbReference type="Proteomes" id="UP001595978"/>
    </source>
</evidence>
<proteinExistence type="inferred from homology"/>
<dbReference type="InterPro" id="IPR013762">
    <property type="entry name" value="Integrase-like_cat_sf"/>
</dbReference>
<comment type="caution">
    <text evidence="8">The sequence shown here is derived from an EMBL/GenBank/DDBJ whole genome shotgun (WGS) entry which is preliminary data.</text>
</comment>
<feature type="domain" description="Tyr recombinase" evidence="6">
    <location>
        <begin position="111"/>
        <end position="299"/>
    </location>
</feature>
<reference evidence="9" key="1">
    <citation type="journal article" date="2019" name="Int. J. Syst. Evol. Microbiol.">
        <title>The Global Catalogue of Microorganisms (GCM) 10K type strain sequencing project: providing services to taxonomists for standard genome sequencing and annotation.</title>
        <authorList>
            <consortium name="The Broad Institute Genomics Platform"/>
            <consortium name="The Broad Institute Genome Sequencing Center for Infectious Disease"/>
            <person name="Wu L."/>
            <person name="Ma J."/>
        </authorList>
    </citation>
    <scope>NUCLEOTIDE SEQUENCE [LARGE SCALE GENOMIC DNA]</scope>
    <source>
        <strain evidence="9">CCUG 56331</strain>
    </source>
</reference>
<keyword evidence="3 5" id="KW-0238">DNA-binding</keyword>
<accession>A0ABW0R6Z4</accession>
<dbReference type="InterPro" id="IPR011010">
    <property type="entry name" value="DNA_brk_join_enz"/>
</dbReference>
<dbReference type="EMBL" id="JBHSNQ010000014">
    <property type="protein sequence ID" value="MFC5540469.1"/>
    <property type="molecule type" value="Genomic_DNA"/>
</dbReference>
<dbReference type="CDD" id="cd00397">
    <property type="entry name" value="DNA_BRE_C"/>
    <property type="match status" value="1"/>
</dbReference>
<dbReference type="Gene3D" id="1.10.443.10">
    <property type="entry name" value="Intergrase catalytic core"/>
    <property type="match status" value="1"/>
</dbReference>
<comment type="similarity">
    <text evidence="1">Belongs to the 'phage' integrase family.</text>
</comment>
<dbReference type="PROSITE" id="PS51900">
    <property type="entry name" value="CB"/>
    <property type="match status" value="1"/>
</dbReference>
<evidence type="ECO:0000256" key="3">
    <source>
        <dbReference type="ARBA" id="ARBA00023125"/>
    </source>
</evidence>
<evidence type="ECO:0000313" key="8">
    <source>
        <dbReference type="EMBL" id="MFC5540469.1"/>
    </source>
</evidence>
<evidence type="ECO:0000259" key="6">
    <source>
        <dbReference type="PROSITE" id="PS51898"/>
    </source>
</evidence>
<organism evidence="8 9">
    <name type="scientific">Ureibacillus suwonensis</name>
    <dbReference type="NCBI Taxonomy" id="313007"/>
    <lineage>
        <taxon>Bacteria</taxon>
        <taxon>Bacillati</taxon>
        <taxon>Bacillota</taxon>
        <taxon>Bacilli</taxon>
        <taxon>Bacillales</taxon>
        <taxon>Caryophanaceae</taxon>
        <taxon>Ureibacillus</taxon>
    </lineage>
</organism>
<evidence type="ECO:0000259" key="7">
    <source>
        <dbReference type="PROSITE" id="PS51900"/>
    </source>
</evidence>
<dbReference type="InterPro" id="IPR002104">
    <property type="entry name" value="Integrase_catalytic"/>
</dbReference>
<gene>
    <name evidence="8" type="ORF">ACFPOH_01490</name>
</gene>
<dbReference type="Pfam" id="PF00589">
    <property type="entry name" value="Phage_integrase"/>
    <property type="match status" value="1"/>
</dbReference>
<keyword evidence="2" id="KW-0229">DNA integration</keyword>
<dbReference type="InterPro" id="IPR050090">
    <property type="entry name" value="Tyrosine_recombinase_XerCD"/>
</dbReference>
<dbReference type="InterPro" id="IPR010998">
    <property type="entry name" value="Integrase_recombinase_N"/>
</dbReference>
<feature type="domain" description="Core-binding (CB)" evidence="7">
    <location>
        <begin position="1"/>
        <end position="86"/>
    </location>
</feature>
<dbReference type="Gene3D" id="1.10.150.130">
    <property type="match status" value="1"/>
</dbReference>
<evidence type="ECO:0000256" key="1">
    <source>
        <dbReference type="ARBA" id="ARBA00008857"/>
    </source>
</evidence>
<name>A0ABW0R6Z4_9BACL</name>
<keyword evidence="4" id="KW-0233">DNA recombination</keyword>
<dbReference type="PROSITE" id="PS51898">
    <property type="entry name" value="TYR_RECOMBINASE"/>
    <property type="match status" value="1"/>
</dbReference>
<keyword evidence="9" id="KW-1185">Reference proteome</keyword>
<protein>
    <submittedName>
        <fullName evidence="8">Tyrosine-type recombinase/integrase</fullName>
    </submittedName>
</protein>
<dbReference type="InterPro" id="IPR004107">
    <property type="entry name" value="Integrase_SAM-like_N"/>
</dbReference>
<dbReference type="PANTHER" id="PTHR30349">
    <property type="entry name" value="PHAGE INTEGRASE-RELATED"/>
    <property type="match status" value="1"/>
</dbReference>